<sequence length="199" mass="22352">MDTTDGRQGGKDRSELERWKEPWWLPGASAQQRSAWNALEDCGLWGVLDQWDPLLAGTVPIGLQLPGSDLDILCEVPEREMAELREVLTRRFGGLPGFGVSVRRVRGIPRLVARFDAGGWPVEVFGQPVPVRWQNGFRHMAAEQRILELRGEAFREEVMKLRRDGYKTEQAFARLLGLAGDPYEAMLELAGRELPGSGK</sequence>
<dbReference type="Proteomes" id="UP000367750">
    <property type="component" value="Unassembled WGS sequence"/>
</dbReference>
<proteinExistence type="predicted"/>
<dbReference type="InterPro" id="IPR025365">
    <property type="entry name" value="DUF4269"/>
</dbReference>
<accession>A0A5J5G2K7</accession>
<name>A0A5J5G2K7_9BACL</name>
<dbReference type="OrthoDB" id="6402248at2"/>
<keyword evidence="2" id="KW-1185">Reference proteome</keyword>
<dbReference type="AlphaFoldDB" id="A0A5J5G2K7"/>
<evidence type="ECO:0000313" key="1">
    <source>
        <dbReference type="EMBL" id="KAA9001002.1"/>
    </source>
</evidence>
<dbReference type="EMBL" id="VYKK01000020">
    <property type="protein sequence ID" value="KAA9001002.1"/>
    <property type="molecule type" value="Genomic_DNA"/>
</dbReference>
<protein>
    <submittedName>
        <fullName evidence="1">DUF4269 domain-containing protein</fullName>
    </submittedName>
</protein>
<dbReference type="RefSeq" id="WP_150458918.1">
    <property type="nucleotide sequence ID" value="NZ_VYKK01000020.1"/>
</dbReference>
<comment type="caution">
    <text evidence="1">The sequence shown here is derived from an EMBL/GenBank/DDBJ whole genome shotgun (WGS) entry which is preliminary data.</text>
</comment>
<organism evidence="1 2">
    <name type="scientific">Paenibacillus spiritus</name>
    <dbReference type="NCBI Taxonomy" id="2496557"/>
    <lineage>
        <taxon>Bacteria</taxon>
        <taxon>Bacillati</taxon>
        <taxon>Bacillota</taxon>
        <taxon>Bacilli</taxon>
        <taxon>Bacillales</taxon>
        <taxon>Paenibacillaceae</taxon>
        <taxon>Paenibacillus</taxon>
    </lineage>
</organism>
<evidence type="ECO:0000313" key="2">
    <source>
        <dbReference type="Proteomes" id="UP000367750"/>
    </source>
</evidence>
<dbReference type="Pfam" id="PF14091">
    <property type="entry name" value="DUF4269"/>
    <property type="match status" value="1"/>
</dbReference>
<reference evidence="1 2" key="1">
    <citation type="submission" date="2019-09" db="EMBL/GenBank/DDBJ databases">
        <title>Bacillus ochoae sp. nov., Paenibacillus whitsoniae sp. nov., Paenibacillus spiritus sp. nov. Isolated from the Mars Exploration Rover during spacecraft assembly.</title>
        <authorList>
            <person name="Seuylemezian A."/>
            <person name="Vaishampayan P."/>
        </authorList>
    </citation>
    <scope>NUCLEOTIDE SEQUENCE [LARGE SCALE GENOMIC DNA]</scope>
    <source>
        <strain evidence="1 2">MER_111</strain>
    </source>
</reference>
<gene>
    <name evidence="1" type="ORF">F4V43_14245</name>
</gene>